<feature type="compositionally biased region" description="Low complexity" evidence="1">
    <location>
        <begin position="1102"/>
        <end position="1120"/>
    </location>
</feature>
<dbReference type="RefSeq" id="XP_067717988.1">
    <property type="nucleotide sequence ID" value="XM_067861887.1"/>
</dbReference>
<feature type="compositionally biased region" description="Polar residues" evidence="1">
    <location>
        <begin position="913"/>
        <end position="928"/>
    </location>
</feature>
<accession>A0AAV4M0P5</accession>
<feature type="compositionally biased region" description="Low complexity" evidence="1">
    <location>
        <begin position="1258"/>
        <end position="1276"/>
    </location>
</feature>
<feature type="region of interest" description="Disordered" evidence="1">
    <location>
        <begin position="70"/>
        <end position="120"/>
    </location>
</feature>
<feature type="compositionally biased region" description="Basic residues" evidence="1">
    <location>
        <begin position="1482"/>
        <end position="1493"/>
    </location>
</feature>
<feature type="compositionally biased region" description="Low complexity" evidence="1">
    <location>
        <begin position="328"/>
        <end position="378"/>
    </location>
</feature>
<feature type="region of interest" description="Disordered" evidence="1">
    <location>
        <begin position="610"/>
        <end position="645"/>
    </location>
</feature>
<feature type="compositionally biased region" description="Low complexity" evidence="1">
    <location>
        <begin position="985"/>
        <end position="1003"/>
    </location>
</feature>
<feature type="compositionally biased region" description="Basic and acidic residues" evidence="1">
    <location>
        <begin position="795"/>
        <end position="805"/>
    </location>
</feature>
<feature type="compositionally biased region" description="Polar residues" evidence="1">
    <location>
        <begin position="84"/>
        <end position="93"/>
    </location>
</feature>
<feature type="compositionally biased region" description="Polar residues" evidence="1">
    <location>
        <begin position="302"/>
        <end position="317"/>
    </location>
</feature>
<feature type="compositionally biased region" description="Basic and acidic residues" evidence="1">
    <location>
        <begin position="840"/>
        <end position="853"/>
    </location>
</feature>
<feature type="compositionally biased region" description="Polar residues" evidence="1">
    <location>
        <begin position="1457"/>
        <end position="1474"/>
    </location>
</feature>
<feature type="compositionally biased region" description="Low complexity" evidence="1">
    <location>
        <begin position="819"/>
        <end position="838"/>
    </location>
</feature>
<feature type="compositionally biased region" description="Polar residues" evidence="1">
    <location>
        <begin position="1511"/>
        <end position="1523"/>
    </location>
</feature>
<feature type="compositionally biased region" description="Low complexity" evidence="1">
    <location>
        <begin position="1297"/>
        <end position="1315"/>
    </location>
</feature>
<dbReference type="GeneID" id="94197400"/>
<feature type="region of interest" description="Disordered" evidence="1">
    <location>
        <begin position="775"/>
        <end position="888"/>
    </location>
</feature>
<feature type="compositionally biased region" description="Low complexity" evidence="1">
    <location>
        <begin position="946"/>
        <end position="964"/>
    </location>
</feature>
<dbReference type="Proteomes" id="UP001497744">
    <property type="component" value="Unassembled WGS sequence"/>
</dbReference>
<feature type="region of interest" description="Disordered" evidence="1">
    <location>
        <begin position="531"/>
        <end position="572"/>
    </location>
</feature>
<feature type="compositionally biased region" description="Polar residues" evidence="1">
    <location>
        <begin position="1368"/>
        <end position="1385"/>
    </location>
</feature>
<gene>
    <name evidence="2" type="ORF">BcabD6B2_53540</name>
</gene>
<name>A0AAV4M0P5_BABCB</name>
<dbReference type="EMBL" id="BPLF01000005">
    <property type="protein sequence ID" value="GIX65919.1"/>
    <property type="molecule type" value="Genomic_DNA"/>
</dbReference>
<feature type="compositionally biased region" description="Low complexity" evidence="1">
    <location>
        <begin position="1386"/>
        <end position="1398"/>
    </location>
</feature>
<feature type="region of interest" description="Disordered" evidence="1">
    <location>
        <begin position="690"/>
        <end position="745"/>
    </location>
</feature>
<feature type="compositionally biased region" description="Low complexity" evidence="1">
    <location>
        <begin position="186"/>
        <end position="204"/>
    </location>
</feature>
<feature type="compositionally biased region" description="Low complexity" evidence="1">
    <location>
        <begin position="1141"/>
        <end position="1159"/>
    </location>
</feature>
<sequence>MEHSRASLIRSLESEDRYVYEMHKRRHAQPSRNVVLDSTYDTIVSLELEAFRTVRSILQHRDSGDMRLTLQNAKEPSRPGEATTVATDANSAEATPPRANAGDSGALASPVTPKPRTGVRRFPIPKMRVAPMCKKLLTFGKVPPGARPPTGLNSVAPTSPPVAVSPEHPQRASTRPHESATEDSESANSSESNASESSDATADSPILSPVATVAGDPARPPSVRLAEAELSQMIPDVSDKANPCDSTPKGAVTVVPSEAELPPPLDPSLSLSSIVPSQVGNHEVNIMADATATSRSFSKSLFSTLPQESQRSMSSGTPKPPCSLLDVTPTSSESEPLTSATPSVASPASTVFSNSSPLNASSSELSSPSSIADSLSSAGTPASVTSSVERASLFSGTANATAGTSPATSVIFSPSRFSFGRASNKGDPCATPTLLSQPSSPSATDVTFASPTAARGAANFDYPDNNELVTPLAAVGPSLSKHFSRPFDASFGVNSDSFNPSHPSFMASDVAQAAAAASLSAVTRALSAQFPAPSSSVASHRSKHSFPGPEEMTTETAAPTLDPPSDSGFPGLAVASARSVSSVGSPVQESTIEASSNTAESIGSSVYEEPIEVPTGNDKSAPLVFPRGGTYSPSDEPIANATEGGETYAIAESVKTITPRRAATDGNFAPVVESTLMAADAVISSVEEAHGSSTNKLVDTSDDADGSVDVGTPVGGDNGADETDRHGEEDVSQVGPVTLTLPSLSSDGFSAHSANVAESPYRAVCADIDAAHSAVKTEDTGTAEDTSPGNGNTDIRSRETLDDTVARPSLVSHVNPEVDSSSPSSSARATSDSPASSDGAKCDASLEVHHVSDSDTVGGFDGRDDISTPGAGSSGAMTDLPHHDVSDVDTTPRLEQAQSLGNSEVVSAANVACDSSSTVDDASPSIVTEESPAMDATPQTPVEDVSPSTATEVSSSSVDDASPSIVTEESPAMDATPQTPVEDVSPSTATEVSSSSVDDASPSIVTEESPAMDATPQTPVEDVSPSTATEVSSSSVDDASPSIVTEESPAMDATPQTPVEDVSPSTATEVSSSSVDDASPSIVTEESPAMDATPQTPVEDVSPSTATEVSSSSVDDASPSIVTEESPAMDATPQTPVEDVSPSTATEVSSSSVDDASPSIVTEESPAMDATPQTPVEDVSPSTATEVSSSSVDDASPSIVTEESPAMDATPQTPVEDVSPSTATEVSSSSVDDASPSIVTEESPAMDATPQTPVEDVSPSTATEVSSSSVDDASPSIVTEESPAMDATPQTPVEDVSPSTATEVSSSSVDDASPSIVTEESQPMDATPQSIATDESPLNQDYESSSNADTESQSFSEDEVASAAETVDTVQSPHASNAGSDAHTNSATPTPTSAASSSVEDDVDESPMTAEESGVHSSANLSVDASPATSLGASTASVTPRSEVTPRLESDYPSEPLSASSDEGTASASGTDQSETADHTAVRPRKAPLKMRTRWAPTADIPDLSAPATPRSATSVDNDNSVMATDGGATDSHVSDMLSDSDTPTAVHSPLSAAVAAAKAYHEADEASDDSSSVSSVMAGSAADPNSALQAGDASGRLVRVRLANLVDVKLLRRHLRPGGAATVEPKRVNLVHVGVARLLTLDDVVSAVLPSHHVRQPLIRQLVEDRRPQLHRNLPLPLLAVGLHHLPLPLGVLPVPSQQNPNLFQHRRLHVLQNVAHTGAEGVLEEALVELEEDPDHVLQVAVSVRVERVVRARGHYPVQVAELGDVRVEEVVVLRFDHLVVGHVRPHVRTVVERHDEARVQIRVEPRHRLLQVPLAGARPRHDAVHEEGPVRVQNRNHHVRVLLGGVCVDGELVVEREHLEEAAQAGPQLHVVPDVGEVGHGELEELWLAQFIYKVRQLDVQHVQFGLRARVEQRVVEIQQQHQLAVFDRPRLEARPHLRGEAPRLGLGLYAEGREHFDLVQLVVPPVALRGRGDERVGERDVDGRGGAIAAVAGCLFSAVIAAPVVLV</sequence>
<comment type="caution">
    <text evidence="2">The sequence shown here is derived from an EMBL/GenBank/DDBJ whole genome shotgun (WGS) entry which is preliminary data.</text>
</comment>
<feature type="compositionally biased region" description="Low complexity" evidence="1">
    <location>
        <begin position="1570"/>
        <end position="1584"/>
    </location>
</feature>
<feature type="region of interest" description="Disordered" evidence="1">
    <location>
        <begin position="302"/>
        <end position="382"/>
    </location>
</feature>
<proteinExistence type="predicted"/>
<feature type="compositionally biased region" description="Low complexity" evidence="1">
    <location>
        <begin position="1180"/>
        <end position="1198"/>
    </location>
</feature>
<feature type="compositionally biased region" description="Polar residues" evidence="1">
    <location>
        <begin position="1415"/>
        <end position="1442"/>
    </location>
</feature>
<feature type="compositionally biased region" description="Low complexity" evidence="1">
    <location>
        <begin position="549"/>
        <end position="560"/>
    </location>
</feature>
<feature type="compositionally biased region" description="Polar residues" evidence="1">
    <location>
        <begin position="1327"/>
        <end position="1355"/>
    </location>
</feature>
<evidence type="ECO:0000256" key="1">
    <source>
        <dbReference type="SAM" id="MobiDB-lite"/>
    </source>
</evidence>
<feature type="region of interest" description="Disordered" evidence="1">
    <location>
        <begin position="912"/>
        <end position="1526"/>
    </location>
</feature>
<feature type="compositionally biased region" description="Low complexity" evidence="1">
    <location>
        <begin position="1219"/>
        <end position="1237"/>
    </location>
</feature>
<reference evidence="2 3" key="1">
    <citation type="submission" date="2021-06" db="EMBL/GenBank/DDBJ databases">
        <title>Genome sequence of Babesia caballi.</title>
        <authorList>
            <person name="Yamagishi J."/>
            <person name="Kidaka T."/>
            <person name="Ochi A."/>
        </authorList>
    </citation>
    <scope>NUCLEOTIDE SEQUENCE [LARGE SCALE GENOMIC DNA]</scope>
    <source>
        <strain evidence="2">USDA-D6B2</strain>
    </source>
</reference>
<protein>
    <submittedName>
        <fullName evidence="2">Uncharacterized protein</fullName>
    </submittedName>
</protein>
<feature type="compositionally biased region" description="Polar residues" evidence="1">
    <location>
        <begin position="783"/>
        <end position="794"/>
    </location>
</feature>
<feature type="compositionally biased region" description="Low complexity" evidence="1">
    <location>
        <begin position="1063"/>
        <end position="1081"/>
    </location>
</feature>
<evidence type="ECO:0000313" key="3">
    <source>
        <dbReference type="Proteomes" id="UP001497744"/>
    </source>
</evidence>
<evidence type="ECO:0000313" key="2">
    <source>
        <dbReference type="EMBL" id="GIX65919.1"/>
    </source>
</evidence>
<feature type="compositionally biased region" description="Low complexity" evidence="1">
    <location>
        <begin position="1024"/>
        <end position="1042"/>
    </location>
</feature>
<feature type="region of interest" description="Disordered" evidence="1">
    <location>
        <begin position="141"/>
        <end position="220"/>
    </location>
</feature>
<feature type="region of interest" description="Disordered" evidence="1">
    <location>
        <begin position="1564"/>
        <end position="1587"/>
    </location>
</feature>
<organism evidence="2 3">
    <name type="scientific">Babesia caballi</name>
    <dbReference type="NCBI Taxonomy" id="5871"/>
    <lineage>
        <taxon>Eukaryota</taxon>
        <taxon>Sar</taxon>
        <taxon>Alveolata</taxon>
        <taxon>Apicomplexa</taxon>
        <taxon>Aconoidasida</taxon>
        <taxon>Piroplasmida</taxon>
        <taxon>Babesiidae</taxon>
        <taxon>Babesia</taxon>
    </lineage>
</organism>
<feature type="compositionally biased region" description="Low complexity" evidence="1">
    <location>
        <begin position="154"/>
        <end position="166"/>
    </location>
</feature>
<keyword evidence="3" id="KW-1185">Reference proteome</keyword>